<dbReference type="SUPFAM" id="SSF48452">
    <property type="entry name" value="TPR-like"/>
    <property type="match status" value="2"/>
</dbReference>
<dbReference type="SMART" id="SM00028">
    <property type="entry name" value="TPR"/>
    <property type="match status" value="3"/>
</dbReference>
<dbReference type="EMBL" id="JAPNKA010000001">
    <property type="protein sequence ID" value="MCY1083009.1"/>
    <property type="molecule type" value="Genomic_DNA"/>
</dbReference>
<comment type="caution">
    <text evidence="5">The sequence shown here is derived from an EMBL/GenBank/DDBJ whole genome shotgun (WGS) entry which is preliminary data.</text>
</comment>
<feature type="compositionally biased region" description="Basic and acidic residues" evidence="3">
    <location>
        <begin position="9"/>
        <end position="32"/>
    </location>
</feature>
<dbReference type="PANTHER" id="PTHR12558">
    <property type="entry name" value="CELL DIVISION CYCLE 16,23,27"/>
    <property type="match status" value="1"/>
</dbReference>
<keyword evidence="6" id="KW-1185">Reference proteome</keyword>
<evidence type="ECO:0000313" key="5">
    <source>
        <dbReference type="EMBL" id="MCY1083009.1"/>
    </source>
</evidence>
<evidence type="ECO:0000256" key="1">
    <source>
        <dbReference type="PROSITE-ProRule" id="PRU00339"/>
    </source>
</evidence>
<gene>
    <name evidence="5" type="ORF">OV287_52025</name>
</gene>
<dbReference type="Proteomes" id="UP001207654">
    <property type="component" value="Unassembled WGS sequence"/>
</dbReference>
<protein>
    <submittedName>
        <fullName evidence="5">Tetratricopeptide repeat protein</fullName>
    </submittedName>
</protein>
<keyword evidence="2" id="KW-0175">Coiled coil</keyword>
<name>A0ABT4AMU2_9BACT</name>
<dbReference type="Gene3D" id="1.25.40.10">
    <property type="entry name" value="Tetratricopeptide repeat domain"/>
    <property type="match status" value="1"/>
</dbReference>
<evidence type="ECO:0000256" key="4">
    <source>
        <dbReference type="SAM" id="Phobius"/>
    </source>
</evidence>
<dbReference type="PANTHER" id="PTHR12558:SF13">
    <property type="entry name" value="CELL DIVISION CYCLE PROTEIN 27 HOMOLOG"/>
    <property type="match status" value="1"/>
</dbReference>
<reference evidence="5 6" key="1">
    <citation type="submission" date="2022-11" db="EMBL/GenBank/DDBJ databases">
        <title>Minimal conservation of predation-associated metabolite biosynthetic gene clusters underscores biosynthetic potential of Myxococcota including descriptions for ten novel species: Archangium lansinium sp. nov., Myxococcus landrumus sp. nov., Nannocystis bai.</title>
        <authorList>
            <person name="Ahearne A."/>
            <person name="Stevens C."/>
            <person name="Phillips K."/>
        </authorList>
    </citation>
    <scope>NUCLEOTIDE SEQUENCE [LARGE SCALE GENOMIC DNA]</scope>
    <source>
        <strain evidence="5 6">MIWBW</strain>
    </source>
</reference>
<dbReference type="PROSITE" id="PS50005">
    <property type="entry name" value="TPR"/>
    <property type="match status" value="1"/>
</dbReference>
<proteinExistence type="predicted"/>
<evidence type="ECO:0000313" key="6">
    <source>
        <dbReference type="Proteomes" id="UP001207654"/>
    </source>
</evidence>
<keyword evidence="4" id="KW-1133">Transmembrane helix</keyword>
<feature type="coiled-coil region" evidence="2">
    <location>
        <begin position="70"/>
        <end position="104"/>
    </location>
</feature>
<feature type="repeat" description="TPR" evidence="1">
    <location>
        <begin position="229"/>
        <end position="262"/>
    </location>
</feature>
<sequence>MLNPPPPAEETRGHRGPEKSTEAPQEPRRPRRQWFDRSLRGALIACLVAFVVHLIPVFMPRNMPEQELAIARAMTNATERAQQLKKLKENRKATGANLREAAELLKEGAPLDAYELAKEAERREPRELETQLLLARVCHGQRMNRCEEESLAKAEELAPGDPRADLLRADFAERDGNVEGALKAVKKAYEKAPGEVGVGLRYGRQLSAAGRGEEAIEVFRKLEKDLGRARARVEEGLVRAAQGRMEEARELFEKAVAEDPRLPMGHYHLGMAAYRVGDVEGAEEALREADRLDMSDMRALAALCEIQRQTGRMDDMRATRMDLERRFPERMDAVRSACRTP</sequence>
<keyword evidence="4" id="KW-0472">Membrane</keyword>
<feature type="region of interest" description="Disordered" evidence="3">
    <location>
        <begin position="1"/>
        <end position="32"/>
    </location>
</feature>
<dbReference type="InterPro" id="IPR019734">
    <property type="entry name" value="TPR_rpt"/>
</dbReference>
<feature type="transmembrane region" description="Helical" evidence="4">
    <location>
        <begin position="38"/>
        <end position="59"/>
    </location>
</feature>
<accession>A0ABT4AMU2</accession>
<evidence type="ECO:0000256" key="2">
    <source>
        <dbReference type="SAM" id="Coils"/>
    </source>
</evidence>
<keyword evidence="1" id="KW-0802">TPR repeat</keyword>
<keyword evidence="4" id="KW-0812">Transmembrane</keyword>
<organism evidence="5 6">
    <name type="scientific">Archangium lansingense</name>
    <dbReference type="NCBI Taxonomy" id="2995310"/>
    <lineage>
        <taxon>Bacteria</taxon>
        <taxon>Pseudomonadati</taxon>
        <taxon>Myxococcota</taxon>
        <taxon>Myxococcia</taxon>
        <taxon>Myxococcales</taxon>
        <taxon>Cystobacterineae</taxon>
        <taxon>Archangiaceae</taxon>
        <taxon>Archangium</taxon>
    </lineage>
</organism>
<dbReference type="InterPro" id="IPR011990">
    <property type="entry name" value="TPR-like_helical_dom_sf"/>
</dbReference>
<dbReference type="Pfam" id="PF13432">
    <property type="entry name" value="TPR_16"/>
    <property type="match status" value="2"/>
</dbReference>
<evidence type="ECO:0000256" key="3">
    <source>
        <dbReference type="SAM" id="MobiDB-lite"/>
    </source>
</evidence>
<dbReference type="RefSeq" id="WP_267541558.1">
    <property type="nucleotide sequence ID" value="NZ_JAPNKA010000001.1"/>
</dbReference>